<dbReference type="Proteomes" id="UP000271624">
    <property type="component" value="Unassembled WGS sequence"/>
</dbReference>
<dbReference type="EMBL" id="RSCL01000024">
    <property type="protein sequence ID" value="RUT00330.1"/>
    <property type="molecule type" value="Genomic_DNA"/>
</dbReference>
<dbReference type="Gene3D" id="2.60.40.790">
    <property type="match status" value="1"/>
</dbReference>
<comment type="similarity">
    <text evidence="1 2">Belongs to the small heat shock protein (HSP20) family.</text>
</comment>
<feature type="domain" description="SHSP" evidence="3">
    <location>
        <begin position="25"/>
        <end position="138"/>
    </location>
</feature>
<dbReference type="InterPro" id="IPR008978">
    <property type="entry name" value="HSP20-like_chaperone"/>
</dbReference>
<evidence type="ECO:0000256" key="1">
    <source>
        <dbReference type="PROSITE-ProRule" id="PRU00285"/>
    </source>
</evidence>
<dbReference type="InterPro" id="IPR031107">
    <property type="entry name" value="Small_HSP"/>
</dbReference>
<keyword evidence="5" id="KW-1185">Reference proteome</keyword>
<dbReference type="Pfam" id="PF00011">
    <property type="entry name" value="HSP20"/>
    <property type="match status" value="1"/>
</dbReference>
<evidence type="ECO:0000259" key="3">
    <source>
        <dbReference type="PROSITE" id="PS01031"/>
    </source>
</evidence>
<evidence type="ECO:0000313" key="4">
    <source>
        <dbReference type="EMBL" id="RUT00330.1"/>
    </source>
</evidence>
<sequence>MMLTRYNPWQELNALQRQMNGLFESSQPTEKAPVAELQETEQAFMLKLELPGVEAKDVDIQVAEKAVSISAERKSGTKTETDGKVRSEFYYGKFQRVIPLPARIQNTDVKAEYKDGILNLTLPKAEAEKNKVVKVNLEQPAA</sequence>
<dbReference type="SUPFAM" id="SSF49764">
    <property type="entry name" value="HSP20-like chaperones"/>
    <property type="match status" value="1"/>
</dbReference>
<evidence type="ECO:0000313" key="5">
    <source>
        <dbReference type="Proteomes" id="UP000271624"/>
    </source>
</evidence>
<organism evidence="4 5">
    <name type="scientific">Dulcicalothrix desertica PCC 7102</name>
    <dbReference type="NCBI Taxonomy" id="232991"/>
    <lineage>
        <taxon>Bacteria</taxon>
        <taxon>Bacillati</taxon>
        <taxon>Cyanobacteriota</taxon>
        <taxon>Cyanophyceae</taxon>
        <taxon>Nostocales</taxon>
        <taxon>Calotrichaceae</taxon>
        <taxon>Dulcicalothrix</taxon>
    </lineage>
</organism>
<accession>A0A433V2L9</accession>
<reference evidence="4" key="1">
    <citation type="submission" date="2018-12" db="EMBL/GenBank/DDBJ databases">
        <authorList>
            <person name="Will S."/>
            <person name="Neumann-Schaal M."/>
            <person name="Henke P."/>
        </authorList>
    </citation>
    <scope>NUCLEOTIDE SEQUENCE</scope>
    <source>
        <strain evidence="4">PCC 7102</strain>
    </source>
</reference>
<dbReference type="PROSITE" id="PS01031">
    <property type="entry name" value="SHSP"/>
    <property type="match status" value="1"/>
</dbReference>
<dbReference type="PANTHER" id="PTHR11527">
    <property type="entry name" value="HEAT-SHOCK PROTEIN 20 FAMILY MEMBER"/>
    <property type="match status" value="1"/>
</dbReference>
<evidence type="ECO:0000256" key="2">
    <source>
        <dbReference type="RuleBase" id="RU003616"/>
    </source>
</evidence>
<dbReference type="AlphaFoldDB" id="A0A433V2L9"/>
<dbReference type="CDD" id="cd06464">
    <property type="entry name" value="ACD_sHsps-like"/>
    <property type="match status" value="1"/>
</dbReference>
<gene>
    <name evidence="4" type="primary">hspA</name>
    <name evidence="4" type="ORF">DSM106972_074580</name>
</gene>
<dbReference type="InterPro" id="IPR002068">
    <property type="entry name" value="A-crystallin/Hsp20_dom"/>
</dbReference>
<reference evidence="4" key="2">
    <citation type="journal article" date="2019" name="Genome Biol. Evol.">
        <title>Day and night: Metabolic profiles and evolutionary relationships of six axenic non-marine cyanobacteria.</title>
        <authorList>
            <person name="Will S.E."/>
            <person name="Henke P."/>
            <person name="Boedeker C."/>
            <person name="Huang S."/>
            <person name="Brinkmann H."/>
            <person name="Rohde M."/>
            <person name="Jarek M."/>
            <person name="Friedl T."/>
            <person name="Seufert S."/>
            <person name="Schumacher M."/>
            <person name="Overmann J."/>
            <person name="Neumann-Schaal M."/>
            <person name="Petersen J."/>
        </authorList>
    </citation>
    <scope>NUCLEOTIDE SEQUENCE [LARGE SCALE GENOMIC DNA]</scope>
    <source>
        <strain evidence="4">PCC 7102</strain>
    </source>
</reference>
<name>A0A433V2L9_9CYAN</name>
<proteinExistence type="inferred from homology"/>
<protein>
    <submittedName>
        <fullName evidence="4">Molecular chaperone</fullName>
    </submittedName>
</protein>
<comment type="caution">
    <text evidence="4">The sequence shown here is derived from an EMBL/GenBank/DDBJ whole genome shotgun (WGS) entry which is preliminary data.</text>
</comment>